<sequence length="548" mass="62556">MSQSPAPSSSKKTNYRVRFRHTVCVATGAQVTRADIKKYDYFFEKGQRWVKTTGDVDFVDESSQMIEDAESEGVSGASEGSRRQGQRLAYRPRNAYQMRRTKRTTENTSRHPSRNPTRNPSPEVPNTAAPAPAFRSVTEDLTPNYQTPSPRRSCMNFGRRCTNVGQLGVLPHGVDFNLSLETTEAPTEWPLADPVEAQLYRYFVEKVASWWDTTSSEDVWRETVPKLALANPMLLNAIFLLAAQHLRGTDPLFPAEPFQYHERLLNILIPHIADRGYIDDDATLAAAIILRCFEDFVAGTAGQSNLSTFELFTTVGGSLLNTQSAVVRSCFLRHIRFEVYSSLLGQQSLRVNYRTFILPDLVEPSDNIAWNNRIVWLAARVLQWSTGDSQTLHEWQELTDLIDDWEKSRPSSFAPFFYRERNLNEGRYYPDLWFSTSYYIEANQYLVLARIALAKHNPLLQEAGTQTMSDYISTKLREVVAMAQCNDHRTPALFLASHVLYAYGPMVEDHFDRVKIIEFLEEVDTVGWATKPAMRWLASQWGWSIEES</sequence>
<evidence type="ECO:0000256" key="2">
    <source>
        <dbReference type="ARBA" id="ARBA00023242"/>
    </source>
</evidence>
<feature type="compositionally biased region" description="Polar residues" evidence="3">
    <location>
        <begin position="139"/>
        <end position="150"/>
    </location>
</feature>
<dbReference type="GO" id="GO:0005634">
    <property type="term" value="C:nucleus"/>
    <property type="evidence" value="ECO:0007669"/>
    <property type="project" value="UniProtKB-SubCell"/>
</dbReference>
<dbReference type="EMBL" id="ML977326">
    <property type="protein sequence ID" value="KAF2114060.1"/>
    <property type="molecule type" value="Genomic_DNA"/>
</dbReference>
<accession>A0A6A5Z3R6</accession>
<evidence type="ECO:0000256" key="3">
    <source>
        <dbReference type="SAM" id="MobiDB-lite"/>
    </source>
</evidence>
<dbReference type="AlphaFoldDB" id="A0A6A5Z3R6"/>
<gene>
    <name evidence="4" type="ORF">BDV96DRAFT_495527</name>
</gene>
<evidence type="ECO:0000313" key="5">
    <source>
        <dbReference type="Proteomes" id="UP000799770"/>
    </source>
</evidence>
<evidence type="ECO:0000256" key="1">
    <source>
        <dbReference type="ARBA" id="ARBA00004123"/>
    </source>
</evidence>
<dbReference type="OrthoDB" id="407832at2759"/>
<dbReference type="GO" id="GO:0003700">
    <property type="term" value="F:DNA-binding transcription factor activity"/>
    <property type="evidence" value="ECO:0007669"/>
    <property type="project" value="TreeGrafter"/>
</dbReference>
<evidence type="ECO:0008006" key="6">
    <source>
        <dbReference type="Google" id="ProtNLM"/>
    </source>
</evidence>
<dbReference type="Proteomes" id="UP000799770">
    <property type="component" value="Unassembled WGS sequence"/>
</dbReference>
<keyword evidence="5" id="KW-1185">Reference proteome</keyword>
<dbReference type="GO" id="GO:0045944">
    <property type="term" value="P:positive regulation of transcription by RNA polymerase II"/>
    <property type="evidence" value="ECO:0007669"/>
    <property type="project" value="TreeGrafter"/>
</dbReference>
<protein>
    <recommendedName>
        <fullName evidence="6">Fungal-specific transcription factor domain-containing protein</fullName>
    </recommendedName>
</protein>
<dbReference type="Pfam" id="PF11951">
    <property type="entry name" value="Fungal_trans_2"/>
    <property type="match status" value="1"/>
</dbReference>
<organism evidence="4 5">
    <name type="scientific">Lophiotrema nucula</name>
    <dbReference type="NCBI Taxonomy" id="690887"/>
    <lineage>
        <taxon>Eukaryota</taxon>
        <taxon>Fungi</taxon>
        <taxon>Dikarya</taxon>
        <taxon>Ascomycota</taxon>
        <taxon>Pezizomycotina</taxon>
        <taxon>Dothideomycetes</taxon>
        <taxon>Pleosporomycetidae</taxon>
        <taxon>Pleosporales</taxon>
        <taxon>Lophiotremataceae</taxon>
        <taxon>Lophiotrema</taxon>
    </lineage>
</organism>
<evidence type="ECO:0000313" key="4">
    <source>
        <dbReference type="EMBL" id="KAF2114060.1"/>
    </source>
</evidence>
<dbReference type="GO" id="GO:0000976">
    <property type="term" value="F:transcription cis-regulatory region binding"/>
    <property type="evidence" value="ECO:0007669"/>
    <property type="project" value="TreeGrafter"/>
</dbReference>
<keyword evidence="2" id="KW-0539">Nucleus</keyword>
<name>A0A6A5Z3R6_9PLEO</name>
<reference evidence="4" key="1">
    <citation type="journal article" date="2020" name="Stud. Mycol.">
        <title>101 Dothideomycetes genomes: a test case for predicting lifestyles and emergence of pathogens.</title>
        <authorList>
            <person name="Haridas S."/>
            <person name="Albert R."/>
            <person name="Binder M."/>
            <person name="Bloem J."/>
            <person name="Labutti K."/>
            <person name="Salamov A."/>
            <person name="Andreopoulos B."/>
            <person name="Baker S."/>
            <person name="Barry K."/>
            <person name="Bills G."/>
            <person name="Bluhm B."/>
            <person name="Cannon C."/>
            <person name="Castanera R."/>
            <person name="Culley D."/>
            <person name="Daum C."/>
            <person name="Ezra D."/>
            <person name="Gonzalez J."/>
            <person name="Henrissat B."/>
            <person name="Kuo A."/>
            <person name="Liang C."/>
            <person name="Lipzen A."/>
            <person name="Lutzoni F."/>
            <person name="Magnuson J."/>
            <person name="Mondo S."/>
            <person name="Nolan M."/>
            <person name="Ohm R."/>
            <person name="Pangilinan J."/>
            <person name="Park H.-J."/>
            <person name="Ramirez L."/>
            <person name="Alfaro M."/>
            <person name="Sun H."/>
            <person name="Tritt A."/>
            <person name="Yoshinaga Y."/>
            <person name="Zwiers L.-H."/>
            <person name="Turgeon B."/>
            <person name="Goodwin S."/>
            <person name="Spatafora J."/>
            <person name="Crous P."/>
            <person name="Grigoriev I."/>
        </authorList>
    </citation>
    <scope>NUCLEOTIDE SEQUENCE</scope>
    <source>
        <strain evidence="4">CBS 627.86</strain>
    </source>
</reference>
<dbReference type="PANTHER" id="PTHR37534:SF2">
    <property type="entry name" value="N-ACETYLTRANSFERASE DOMAIN-CONTAINING PROTEIN"/>
    <property type="match status" value="1"/>
</dbReference>
<comment type="subcellular location">
    <subcellularLocation>
        <location evidence="1">Nucleus</location>
    </subcellularLocation>
</comment>
<proteinExistence type="predicted"/>
<feature type="region of interest" description="Disordered" evidence="3">
    <location>
        <begin position="67"/>
        <end position="150"/>
    </location>
</feature>
<dbReference type="InterPro" id="IPR021858">
    <property type="entry name" value="Fun_TF"/>
</dbReference>
<dbReference type="PANTHER" id="PTHR37534">
    <property type="entry name" value="TRANSCRIPTIONAL ACTIVATOR PROTEIN UGA3"/>
    <property type="match status" value="1"/>
</dbReference>